<dbReference type="Pfam" id="PF00903">
    <property type="entry name" value="Glyoxalase"/>
    <property type="match status" value="1"/>
</dbReference>
<evidence type="ECO:0000313" key="3">
    <source>
        <dbReference type="Proteomes" id="UP000309676"/>
    </source>
</evidence>
<dbReference type="InterPro" id="IPR037523">
    <property type="entry name" value="VOC_core"/>
</dbReference>
<dbReference type="SUPFAM" id="SSF54593">
    <property type="entry name" value="Glyoxalase/Bleomycin resistance protein/Dihydroxybiphenyl dioxygenase"/>
    <property type="match status" value="1"/>
</dbReference>
<evidence type="ECO:0000259" key="1">
    <source>
        <dbReference type="PROSITE" id="PS51819"/>
    </source>
</evidence>
<evidence type="ECO:0000313" key="2">
    <source>
        <dbReference type="EMBL" id="TLS51612.1"/>
    </source>
</evidence>
<dbReference type="RefSeq" id="WP_138194815.1">
    <property type="nucleotide sequence ID" value="NZ_VCIW01000008.1"/>
</dbReference>
<name>A0A5R9G5H5_9BACL</name>
<proteinExistence type="predicted"/>
<dbReference type="Gene3D" id="3.10.180.10">
    <property type="entry name" value="2,3-Dihydroxybiphenyl 1,2-Dioxygenase, domain 1"/>
    <property type="match status" value="1"/>
</dbReference>
<gene>
    <name evidence="2" type="ORF">FE782_13995</name>
</gene>
<keyword evidence="3" id="KW-1185">Reference proteome</keyword>
<accession>A0A5R9G5H5</accession>
<protein>
    <recommendedName>
        <fullName evidence="1">VOC domain-containing protein</fullName>
    </recommendedName>
</protein>
<comment type="caution">
    <text evidence="2">The sequence shown here is derived from an EMBL/GenBank/DDBJ whole genome shotgun (WGS) entry which is preliminary data.</text>
</comment>
<dbReference type="OrthoDB" id="194298at2"/>
<dbReference type="InterPro" id="IPR029068">
    <property type="entry name" value="Glyas_Bleomycin-R_OHBP_Dase"/>
</dbReference>
<dbReference type="AlphaFoldDB" id="A0A5R9G5H5"/>
<sequence>MRLNKASQTLLVSDVSISQEYYRDQLGFKIEGQFVERDGVSFLIKKAENKELIRPNHTVNGFMESFIWVDGNVDEFYEEFKARGAKVEEPVTRDYGMRDFLVYDLDGYRFCIGGPLNYYEK</sequence>
<organism evidence="2 3">
    <name type="scientific">Paenibacillus antri</name>
    <dbReference type="NCBI Taxonomy" id="2582848"/>
    <lineage>
        <taxon>Bacteria</taxon>
        <taxon>Bacillati</taxon>
        <taxon>Bacillota</taxon>
        <taxon>Bacilli</taxon>
        <taxon>Bacillales</taxon>
        <taxon>Paenibacillaceae</taxon>
        <taxon>Paenibacillus</taxon>
    </lineage>
</organism>
<dbReference type="EMBL" id="VCIW01000008">
    <property type="protein sequence ID" value="TLS51612.1"/>
    <property type="molecule type" value="Genomic_DNA"/>
</dbReference>
<dbReference type="Proteomes" id="UP000309676">
    <property type="component" value="Unassembled WGS sequence"/>
</dbReference>
<reference evidence="2 3" key="1">
    <citation type="submission" date="2019-05" db="EMBL/GenBank/DDBJ databases">
        <authorList>
            <person name="Narsing Rao M.P."/>
            <person name="Li W.J."/>
        </authorList>
    </citation>
    <scope>NUCLEOTIDE SEQUENCE [LARGE SCALE GENOMIC DNA]</scope>
    <source>
        <strain evidence="2 3">SYSU_K30003</strain>
    </source>
</reference>
<dbReference type="InterPro" id="IPR004360">
    <property type="entry name" value="Glyas_Fos-R_dOase_dom"/>
</dbReference>
<feature type="domain" description="VOC" evidence="1">
    <location>
        <begin position="2"/>
        <end position="115"/>
    </location>
</feature>
<dbReference type="PROSITE" id="PS51819">
    <property type="entry name" value="VOC"/>
    <property type="match status" value="1"/>
</dbReference>